<dbReference type="Gene3D" id="3.40.50.620">
    <property type="entry name" value="HUPs"/>
    <property type="match status" value="1"/>
</dbReference>
<dbReference type="SUPFAM" id="SSF52402">
    <property type="entry name" value="Adenine nucleotide alpha hydrolases-like"/>
    <property type="match status" value="1"/>
</dbReference>
<protein>
    <recommendedName>
        <fullName evidence="1">tRNA(Ile)-lysidine synthetase</fullName>
        <ecNumber evidence="1">6.3.4.19</ecNumber>
    </recommendedName>
</protein>
<dbReference type="VEuPathDB" id="FungiDB:AeMF1_000073"/>
<dbReference type="NCBIfam" id="TIGR02432">
    <property type="entry name" value="lysidine_TilS_N"/>
    <property type="match status" value="1"/>
</dbReference>
<dbReference type="EMBL" id="VJMJ01000102">
    <property type="protein sequence ID" value="KAF0735002.1"/>
    <property type="molecule type" value="Genomic_DNA"/>
</dbReference>
<evidence type="ECO:0000259" key="7">
    <source>
        <dbReference type="Pfam" id="PF01171"/>
    </source>
</evidence>
<dbReference type="GO" id="GO:0032267">
    <property type="term" value="F:tRNA(Ile)-lysidine synthase activity"/>
    <property type="evidence" value="ECO:0007669"/>
    <property type="project" value="UniProtKB-EC"/>
</dbReference>
<evidence type="ECO:0000256" key="4">
    <source>
        <dbReference type="ARBA" id="ARBA00022741"/>
    </source>
</evidence>
<accession>A0A6G0X518</accession>
<sequence length="203" mass="23078">MEVIPTLHRSRMAVALSGGADSTALLMLLHEYCRGNVLAITVDHGLRRESADEAQHVATFATKHNIPHQIHTVSWHDMKTSLPRSQLQVQARLRRYKILGEVCQREKINSLYVGHHLGDQLETVLFRLGRGSGWNGLSGMPLVSPFPLAEYDRLAVVRPLLSVNKDSLMATCRRFDQEWVEDPSNESDDFDRVRIRKVRCTLE</sequence>
<organism evidence="8 9">
    <name type="scientific">Aphanomyces euteiches</name>
    <dbReference type="NCBI Taxonomy" id="100861"/>
    <lineage>
        <taxon>Eukaryota</taxon>
        <taxon>Sar</taxon>
        <taxon>Stramenopiles</taxon>
        <taxon>Oomycota</taxon>
        <taxon>Saprolegniomycetes</taxon>
        <taxon>Saprolegniales</taxon>
        <taxon>Verrucalvaceae</taxon>
        <taxon>Aphanomyces</taxon>
    </lineage>
</organism>
<keyword evidence="5" id="KW-0067">ATP-binding</keyword>
<dbReference type="AlphaFoldDB" id="A0A6G0X518"/>
<comment type="caution">
    <text evidence="8">The sequence shown here is derived from an EMBL/GenBank/DDBJ whole genome shotgun (WGS) entry which is preliminary data.</text>
</comment>
<dbReference type="PANTHER" id="PTHR43033:SF1">
    <property type="entry name" value="TRNA(ILE)-LYSIDINE SYNTHASE-RELATED"/>
    <property type="match status" value="1"/>
</dbReference>
<dbReference type="InterPro" id="IPR011063">
    <property type="entry name" value="TilS/TtcA_N"/>
</dbReference>
<keyword evidence="9" id="KW-1185">Reference proteome</keyword>
<dbReference type="InterPro" id="IPR014729">
    <property type="entry name" value="Rossmann-like_a/b/a_fold"/>
</dbReference>
<dbReference type="CDD" id="cd01992">
    <property type="entry name" value="TilS_N"/>
    <property type="match status" value="1"/>
</dbReference>
<dbReference type="HAMAP" id="MF_01161">
    <property type="entry name" value="tRNA_Ile_lys_synt"/>
    <property type="match status" value="1"/>
</dbReference>
<reference evidence="8 9" key="1">
    <citation type="submission" date="2019-07" db="EMBL/GenBank/DDBJ databases">
        <title>Genomics analysis of Aphanomyces spp. identifies a new class of oomycete effector associated with host adaptation.</title>
        <authorList>
            <person name="Gaulin E."/>
        </authorList>
    </citation>
    <scope>NUCLEOTIDE SEQUENCE [LARGE SCALE GENOMIC DNA]</scope>
    <source>
        <strain evidence="8 9">ATCC 201684</strain>
    </source>
</reference>
<evidence type="ECO:0000256" key="1">
    <source>
        <dbReference type="ARBA" id="ARBA00013267"/>
    </source>
</evidence>
<evidence type="ECO:0000256" key="2">
    <source>
        <dbReference type="ARBA" id="ARBA00022598"/>
    </source>
</evidence>
<dbReference type="GO" id="GO:0005524">
    <property type="term" value="F:ATP binding"/>
    <property type="evidence" value="ECO:0007669"/>
    <property type="project" value="UniProtKB-KW"/>
</dbReference>
<keyword evidence="3" id="KW-0819">tRNA processing</keyword>
<gene>
    <name evidence="8" type="ORF">Ae201684_008474</name>
</gene>
<dbReference type="Proteomes" id="UP000481153">
    <property type="component" value="Unassembled WGS sequence"/>
</dbReference>
<proteinExistence type="inferred from homology"/>
<dbReference type="PANTHER" id="PTHR43033">
    <property type="entry name" value="TRNA(ILE)-LYSIDINE SYNTHASE-RELATED"/>
    <property type="match status" value="1"/>
</dbReference>
<dbReference type="EC" id="6.3.4.19" evidence="1"/>
<evidence type="ECO:0000256" key="3">
    <source>
        <dbReference type="ARBA" id="ARBA00022694"/>
    </source>
</evidence>
<dbReference type="Pfam" id="PF01171">
    <property type="entry name" value="ATP_bind_3"/>
    <property type="match status" value="1"/>
</dbReference>
<feature type="domain" description="tRNA(Ile)-lysidine/2-thiocytidine synthase N-terminal" evidence="7">
    <location>
        <begin position="12"/>
        <end position="197"/>
    </location>
</feature>
<comment type="catalytic activity">
    <reaction evidence="6">
        <text>cytidine(34) in tRNA(Ile2) + L-lysine + ATP = lysidine(34) in tRNA(Ile2) + AMP + diphosphate + H(+)</text>
        <dbReference type="Rhea" id="RHEA:43744"/>
        <dbReference type="Rhea" id="RHEA-COMP:10625"/>
        <dbReference type="Rhea" id="RHEA-COMP:10670"/>
        <dbReference type="ChEBI" id="CHEBI:15378"/>
        <dbReference type="ChEBI" id="CHEBI:30616"/>
        <dbReference type="ChEBI" id="CHEBI:32551"/>
        <dbReference type="ChEBI" id="CHEBI:33019"/>
        <dbReference type="ChEBI" id="CHEBI:82748"/>
        <dbReference type="ChEBI" id="CHEBI:83665"/>
        <dbReference type="ChEBI" id="CHEBI:456215"/>
        <dbReference type="EC" id="6.3.4.19"/>
    </reaction>
</comment>
<dbReference type="InterPro" id="IPR012094">
    <property type="entry name" value="tRNA_Ile_lys_synt"/>
</dbReference>
<evidence type="ECO:0000313" key="9">
    <source>
        <dbReference type="Proteomes" id="UP000481153"/>
    </source>
</evidence>
<name>A0A6G0X518_9STRA</name>
<evidence type="ECO:0000313" key="8">
    <source>
        <dbReference type="EMBL" id="KAF0735002.1"/>
    </source>
</evidence>
<evidence type="ECO:0000256" key="6">
    <source>
        <dbReference type="ARBA" id="ARBA00048539"/>
    </source>
</evidence>
<keyword evidence="2" id="KW-0436">Ligase</keyword>
<evidence type="ECO:0000256" key="5">
    <source>
        <dbReference type="ARBA" id="ARBA00022840"/>
    </source>
</evidence>
<dbReference type="GO" id="GO:0008033">
    <property type="term" value="P:tRNA processing"/>
    <property type="evidence" value="ECO:0007669"/>
    <property type="project" value="UniProtKB-KW"/>
</dbReference>
<dbReference type="InterPro" id="IPR012795">
    <property type="entry name" value="tRNA_Ile_lys_synt_N"/>
</dbReference>
<keyword evidence="4" id="KW-0547">Nucleotide-binding</keyword>